<accession>A0AA40CXW7</accession>
<dbReference type="AlphaFoldDB" id="A0AA40CXW7"/>
<name>A0AA40CXW7_9PEZI</name>
<proteinExistence type="predicted"/>
<dbReference type="Proteomes" id="UP001175001">
    <property type="component" value="Unassembled WGS sequence"/>
</dbReference>
<reference evidence="2" key="1">
    <citation type="submission" date="2023-06" db="EMBL/GenBank/DDBJ databases">
        <title>Multi-omics analyses reveal the molecular pathogenesis toolkit of Lasiodiplodia hormozganensis, a cross-kingdom pathogen.</title>
        <authorList>
            <person name="Felix C."/>
            <person name="Meneses R."/>
            <person name="Goncalves M.F.M."/>
            <person name="Tilleman L."/>
            <person name="Duarte A.S."/>
            <person name="Jorrin-Novo J.V."/>
            <person name="Van De Peer Y."/>
            <person name="Deforce D."/>
            <person name="Van Nieuwerburgh F."/>
            <person name="Esteves A.C."/>
            <person name="Alves A."/>
        </authorList>
    </citation>
    <scope>NUCLEOTIDE SEQUENCE</scope>
    <source>
        <strain evidence="2">CBS 339.90</strain>
    </source>
</reference>
<keyword evidence="3" id="KW-1185">Reference proteome</keyword>
<dbReference type="EMBL" id="JAUJDW010000029">
    <property type="protein sequence ID" value="KAK0653224.1"/>
    <property type="molecule type" value="Genomic_DNA"/>
</dbReference>
<evidence type="ECO:0000313" key="2">
    <source>
        <dbReference type="EMBL" id="KAK0653224.1"/>
    </source>
</evidence>
<keyword evidence="1" id="KW-0732">Signal</keyword>
<evidence type="ECO:0000313" key="3">
    <source>
        <dbReference type="Proteomes" id="UP001175001"/>
    </source>
</evidence>
<evidence type="ECO:0008006" key="4">
    <source>
        <dbReference type="Google" id="ProtNLM"/>
    </source>
</evidence>
<feature type="signal peptide" evidence="1">
    <location>
        <begin position="1"/>
        <end position="17"/>
    </location>
</feature>
<evidence type="ECO:0000256" key="1">
    <source>
        <dbReference type="SAM" id="SignalP"/>
    </source>
</evidence>
<comment type="caution">
    <text evidence="2">The sequence shown here is derived from an EMBL/GenBank/DDBJ whole genome shotgun (WGS) entry which is preliminary data.</text>
</comment>
<protein>
    <recommendedName>
        <fullName evidence="4">Secreted protein</fullName>
    </recommendedName>
</protein>
<feature type="chain" id="PRO_5041340785" description="Secreted protein" evidence="1">
    <location>
        <begin position="18"/>
        <end position="166"/>
    </location>
</feature>
<organism evidence="2 3">
    <name type="scientific">Lasiodiplodia hormozganensis</name>
    <dbReference type="NCBI Taxonomy" id="869390"/>
    <lineage>
        <taxon>Eukaryota</taxon>
        <taxon>Fungi</taxon>
        <taxon>Dikarya</taxon>
        <taxon>Ascomycota</taxon>
        <taxon>Pezizomycotina</taxon>
        <taxon>Dothideomycetes</taxon>
        <taxon>Dothideomycetes incertae sedis</taxon>
        <taxon>Botryosphaeriales</taxon>
        <taxon>Botryosphaeriaceae</taxon>
        <taxon>Lasiodiplodia</taxon>
    </lineage>
</organism>
<sequence length="166" mass="17936">MLTTTTFFFLLPCIAIAIPVNPDSIDTSASVLLCSETNYNGICTQHATPLGNNNCNSLDGDSSTVKSIKTDDDLDCIFYSYVNPFLSSDVIRVPTQTTNHSNGVCRTFLDPAAESLTVHSPGNADLAANSGWTRPLLSYTCVSVKTTEYAKNRQGGEEGENERRSV</sequence>
<gene>
    <name evidence="2" type="ORF">DIS24_g6287</name>
</gene>